<keyword evidence="3" id="KW-1185">Reference proteome</keyword>
<protein>
    <submittedName>
        <fullName evidence="2">Uncharacterized protein</fullName>
    </submittedName>
</protein>
<accession>A0AAW2E7I1</accession>
<evidence type="ECO:0000313" key="3">
    <source>
        <dbReference type="Proteomes" id="UP001430953"/>
    </source>
</evidence>
<dbReference type="EMBL" id="JADYXP020000098">
    <property type="protein sequence ID" value="KAL0098329.1"/>
    <property type="molecule type" value="Genomic_DNA"/>
</dbReference>
<dbReference type="Proteomes" id="UP001430953">
    <property type="component" value="Unassembled WGS sequence"/>
</dbReference>
<organism evidence="2 3">
    <name type="scientific">Cardiocondyla obscurior</name>
    <dbReference type="NCBI Taxonomy" id="286306"/>
    <lineage>
        <taxon>Eukaryota</taxon>
        <taxon>Metazoa</taxon>
        <taxon>Ecdysozoa</taxon>
        <taxon>Arthropoda</taxon>
        <taxon>Hexapoda</taxon>
        <taxon>Insecta</taxon>
        <taxon>Pterygota</taxon>
        <taxon>Neoptera</taxon>
        <taxon>Endopterygota</taxon>
        <taxon>Hymenoptera</taxon>
        <taxon>Apocrita</taxon>
        <taxon>Aculeata</taxon>
        <taxon>Formicoidea</taxon>
        <taxon>Formicidae</taxon>
        <taxon>Myrmicinae</taxon>
        <taxon>Cardiocondyla</taxon>
    </lineage>
</organism>
<name>A0AAW2E7I1_9HYME</name>
<evidence type="ECO:0000313" key="2">
    <source>
        <dbReference type="EMBL" id="KAL0098329.1"/>
    </source>
</evidence>
<feature type="compositionally biased region" description="Polar residues" evidence="1">
    <location>
        <begin position="127"/>
        <end position="139"/>
    </location>
</feature>
<reference evidence="2 3" key="1">
    <citation type="submission" date="2023-03" db="EMBL/GenBank/DDBJ databases">
        <title>High recombination rates correlate with genetic variation in Cardiocondyla obscurior ants.</title>
        <authorList>
            <person name="Errbii M."/>
        </authorList>
    </citation>
    <scope>NUCLEOTIDE SEQUENCE [LARGE SCALE GENOMIC DNA]</scope>
    <source>
        <strain evidence="2">Alpha-2009</strain>
        <tissue evidence="2">Whole body</tissue>
    </source>
</reference>
<gene>
    <name evidence="2" type="ORF">PUN28_020302</name>
</gene>
<proteinExistence type="predicted"/>
<dbReference type="AlphaFoldDB" id="A0AAW2E7I1"/>
<comment type="caution">
    <text evidence="2">The sequence shown here is derived from an EMBL/GenBank/DDBJ whole genome shotgun (WGS) entry which is preliminary data.</text>
</comment>
<feature type="region of interest" description="Disordered" evidence="1">
    <location>
        <begin position="118"/>
        <end position="139"/>
    </location>
</feature>
<evidence type="ECO:0000256" key="1">
    <source>
        <dbReference type="SAM" id="MobiDB-lite"/>
    </source>
</evidence>
<sequence length="177" mass="20355">MARINRHNALVTYIAKKMPRNGYDVTYEPILKTTIGNRKPDLMGILGRTALIIDAQVVSEQTELNQAHNKKVNYYNDPAVIQSIKETYNAACEDHLNNSILERHLELKVSDGTKTIRTNNNKRRKSAINQSINRRPSSLQDIQRHDSGAIQKRNRIIPTVPIYYLAKPLPRERAWKN</sequence>